<dbReference type="Pfam" id="PF23265">
    <property type="entry name" value="Ig-like_KY"/>
    <property type="match status" value="5"/>
</dbReference>
<feature type="compositionally biased region" description="Polar residues" evidence="1">
    <location>
        <begin position="722"/>
        <end position="751"/>
    </location>
</feature>
<protein>
    <recommendedName>
        <fullName evidence="2">Transglutaminase-like domain-containing protein</fullName>
    </recommendedName>
</protein>
<feature type="compositionally biased region" description="Low complexity" evidence="1">
    <location>
        <begin position="868"/>
        <end position="884"/>
    </location>
</feature>
<dbReference type="InterPro" id="IPR038765">
    <property type="entry name" value="Papain-like_cys_pep_sf"/>
</dbReference>
<dbReference type="PANTHER" id="PTHR47020:SF1">
    <property type="entry name" value="HILLARIN"/>
    <property type="match status" value="1"/>
</dbReference>
<name>A0AAD9L477_RIDPI</name>
<feature type="domain" description="Transglutaminase-like" evidence="2">
    <location>
        <begin position="105"/>
        <end position="171"/>
    </location>
</feature>
<keyword evidence="4" id="KW-1185">Reference proteome</keyword>
<comment type="caution">
    <text evidence="3">The sequence shown here is derived from an EMBL/GenBank/DDBJ whole genome shotgun (WGS) entry which is preliminary data.</text>
</comment>
<accession>A0AAD9L477</accession>
<evidence type="ECO:0000256" key="1">
    <source>
        <dbReference type="SAM" id="MobiDB-lite"/>
    </source>
</evidence>
<feature type="compositionally biased region" description="Polar residues" evidence="1">
    <location>
        <begin position="657"/>
        <end position="685"/>
    </location>
</feature>
<feature type="region of interest" description="Disordered" evidence="1">
    <location>
        <begin position="500"/>
        <end position="903"/>
    </location>
</feature>
<gene>
    <name evidence="3" type="ORF">NP493_346g01034</name>
</gene>
<dbReference type="InterPro" id="IPR053041">
    <property type="entry name" value="Transglut-like_Superfamily_Mod"/>
</dbReference>
<dbReference type="Pfam" id="PF01841">
    <property type="entry name" value="Transglut_core"/>
    <property type="match status" value="1"/>
</dbReference>
<dbReference type="EMBL" id="JAODUO010000347">
    <property type="protein sequence ID" value="KAK2182586.1"/>
    <property type="molecule type" value="Genomic_DNA"/>
</dbReference>
<dbReference type="InterPro" id="IPR002931">
    <property type="entry name" value="Transglutaminase-like"/>
</dbReference>
<dbReference type="InterPro" id="IPR056564">
    <property type="entry name" value="Ig-like_KY"/>
</dbReference>
<evidence type="ECO:0000259" key="2">
    <source>
        <dbReference type="SMART" id="SM00460"/>
    </source>
</evidence>
<dbReference type="SMART" id="SM00460">
    <property type="entry name" value="TGc"/>
    <property type="match status" value="2"/>
</dbReference>
<proteinExistence type="predicted"/>
<feature type="region of interest" description="Disordered" evidence="1">
    <location>
        <begin position="1"/>
        <end position="24"/>
    </location>
</feature>
<feature type="compositionally biased region" description="Low complexity" evidence="1">
    <location>
        <begin position="514"/>
        <end position="558"/>
    </location>
</feature>
<dbReference type="Gene3D" id="3.10.620.30">
    <property type="match status" value="1"/>
</dbReference>
<evidence type="ECO:0000313" key="3">
    <source>
        <dbReference type="EMBL" id="KAK2182586.1"/>
    </source>
</evidence>
<evidence type="ECO:0000313" key="4">
    <source>
        <dbReference type="Proteomes" id="UP001209878"/>
    </source>
</evidence>
<feature type="compositionally biased region" description="Polar residues" evidence="1">
    <location>
        <begin position="500"/>
        <end position="509"/>
    </location>
</feature>
<sequence length="1650" mass="185443">MSVPNDFRLDPMSGQDGPPPKPPRYLKTQIYTNVKVFKPIDDHAVNEARTNYRNFRDLIWNLIYKRNYTDLEKARTIFRWMTTKNMYTIMFDSELPNSPEQIVAGFKDGKVTYARIFECLCSYSGLYCVTISGWAKGVEYRPGAPITSGPINHSWNAVCIDGNWQLVDSHWATRYLQSEKNTPDNLVYEYDDFYFLPEPGNLIYSHCPEEPSWQLVYPAIGRADYEDYPLVKSFFFNVGMLFLQQNQGVVYTRHGLVTLTLGYTRPTAFTFKLAYGDHNLEAVQGIQLKRYIIQETTEDRVTIYFRAPREGNYFLTMFAQPVGERVRVENIFKATCEYKIVCNQAAGDIRPYPLCSDSNWGPGTPVRQYGLIANHPNAILAAPNGQAQVSFTKTREVRLFARLVKDGMTDDSLEQCVGVDEQDNQIYVTVRLPVRGEYGLEIYANEPAREGDTFTHMCQYLVTFTDRDLGSVYGQVFDRADLAYGTHASPMIYSAQGEQYTSPTQSLNRNMPMGQQFAPGTQQYQQQYQGGVQQYPGGTQQYPGGAQQYPPGSQQYGQDRNGVRPDQYSTTSSLGRGSAHPDQYNAGAPNQGSIAAGDNKYATAAPAYGRPGEQSPSHTAPGGKQTYQTASQDWDGKTFTQRSYREEQENTDEGSRSYKQTAELTKMQQPDQVTQMTTRMETVSVSGGKKAPPTAPKPRGQQKQYGGAEDDLPPPPPELMDQYSQQRGQQHGDTLTSHPGDTADRTTTGAQRTKPEVPQKPPVEIVYVSGRTSPKPAQKSSDEESEGKKLSPIEIVYVSSGRSPKSQRKEEGDFPPPPPPPLVADDHVQESTTEDAETRGFPAPPRKSESTEFTRSPPGGRRDDEVHPVSVTVQQTTQQHQQPSYGAPHPAPTPYDQRQEQKQVPVPVYHEKYPFGGSDTSSAAPFEMRENIEPETEYRPHPQKVYSSSITIQAPASFKPIPIQQQTEAPKPEPLTVPPKPFKDTHVFQNVDTHAVEVSKETHKNFRDLVWHLIYARDITNELEKARAIFLWLCSKDLEKIAFENVAKDSPEEILMNLKNGQTTYAVVFEILCSYAGLHCKTISGYAKGAEYKPGMKFAGEQGQHSWNAVLVNGAWRLVDCHWAARRLVGKKVSVENVRYELDEYYFMPDPHQLIFTHFPDESSWQLLSPAITLADFENLVPVKSAFFKYGLQILSHREAVIRTAHEVTIRIACPPMKANTLAFTFTIALDDGAEEYQGIKLNRFGMQEMVDNISFFTIRPPKCDSYRLIIYAKDTSDHTKEGVYGGVCEYELIREGAPTAPQPFPPCVHTSWGVGDSAHKYDVKPLQKGAIFSTVGGQAEVRFHITKELRFTAKLKTNELDEKALQGYVMHRIVNDVAVFTVSAPKSGEYGLEIYTNDPQIDGNSLYHTYQYLIICGDAPAQVEQLPMLPPGYLGPQPTFAKLGLECTSHVDPYVQTDNGILQVAFNMHQQPLRMTSQLIYVSSGRNDDLSDYIMQQGKDATVAFMLRLPYEGLYKLQVFALPYTDTSESLPGVFNYLIRCTGTLPSPQTFPKQYGQWKEGCYLYEPIDACIERSTQPTTTVKLDVPKANSVAVVIGEDWTQLERQPPSESWQGEVDIEKHRGHESKVAICANYGSVKASYSTLLEYSL</sequence>
<dbReference type="SUPFAM" id="SSF54001">
    <property type="entry name" value="Cysteine proteinases"/>
    <property type="match status" value="2"/>
</dbReference>
<dbReference type="PANTHER" id="PTHR47020">
    <property type="entry name" value="HILLARIN"/>
    <property type="match status" value="1"/>
</dbReference>
<feature type="domain" description="Transglutaminase-like" evidence="2">
    <location>
        <begin position="1055"/>
        <end position="1123"/>
    </location>
</feature>
<organism evidence="3 4">
    <name type="scientific">Ridgeia piscesae</name>
    <name type="common">Tubeworm</name>
    <dbReference type="NCBI Taxonomy" id="27915"/>
    <lineage>
        <taxon>Eukaryota</taxon>
        <taxon>Metazoa</taxon>
        <taxon>Spiralia</taxon>
        <taxon>Lophotrochozoa</taxon>
        <taxon>Annelida</taxon>
        <taxon>Polychaeta</taxon>
        <taxon>Sedentaria</taxon>
        <taxon>Canalipalpata</taxon>
        <taxon>Sabellida</taxon>
        <taxon>Siboglinidae</taxon>
        <taxon>Ridgeia</taxon>
    </lineage>
</organism>
<feature type="compositionally biased region" description="Basic and acidic residues" evidence="1">
    <location>
        <begin position="643"/>
        <end position="656"/>
    </location>
</feature>
<reference evidence="3" key="1">
    <citation type="journal article" date="2023" name="Mol. Biol. Evol.">
        <title>Third-Generation Sequencing Reveals the Adaptive Role of the Epigenome in Three Deep-Sea Polychaetes.</title>
        <authorList>
            <person name="Perez M."/>
            <person name="Aroh O."/>
            <person name="Sun Y."/>
            <person name="Lan Y."/>
            <person name="Juniper S.K."/>
            <person name="Young C.R."/>
            <person name="Angers B."/>
            <person name="Qian P.Y."/>
        </authorList>
    </citation>
    <scope>NUCLEOTIDE SEQUENCE</scope>
    <source>
        <strain evidence="3">R07B-5</strain>
    </source>
</reference>
<dbReference type="Proteomes" id="UP001209878">
    <property type="component" value="Unassembled WGS sequence"/>
</dbReference>
<feature type="compositionally biased region" description="Basic and acidic residues" evidence="1">
    <location>
        <begin position="780"/>
        <end position="791"/>
    </location>
</feature>
<feature type="compositionally biased region" description="Polar residues" evidence="1">
    <location>
        <begin position="625"/>
        <end position="642"/>
    </location>
</feature>